<dbReference type="InterPro" id="IPR017748">
    <property type="entry name" value="TagF"/>
</dbReference>
<dbReference type="PIRSF" id="PIRSF029287">
    <property type="entry name" value="UCP029287"/>
    <property type="match status" value="1"/>
</dbReference>
<dbReference type="InterPro" id="IPR038225">
    <property type="entry name" value="TagF_sf"/>
</dbReference>
<protein>
    <submittedName>
        <fullName evidence="1">Type VI secretion system-associated protein TagF</fullName>
    </submittedName>
</protein>
<evidence type="ECO:0000313" key="1">
    <source>
        <dbReference type="EMBL" id="PZA15057.1"/>
    </source>
</evidence>
<dbReference type="Pfam" id="PF09867">
    <property type="entry name" value="TagF_N"/>
    <property type="match status" value="1"/>
</dbReference>
<comment type="caution">
    <text evidence="1">The sequence shown here is derived from an EMBL/GenBank/DDBJ whole genome shotgun (WGS) entry which is preliminary data.</text>
</comment>
<keyword evidence="2" id="KW-1185">Reference proteome</keyword>
<dbReference type="NCBIfam" id="TIGR03373">
    <property type="entry name" value="VI_minor_4"/>
    <property type="match status" value="1"/>
</dbReference>
<reference evidence="1 2" key="1">
    <citation type="submission" date="2018-06" db="EMBL/GenBank/DDBJ databases">
        <title>Azoarcus communis strain SWub3 genome.</title>
        <authorList>
            <person name="Zorraquino Salvo V."/>
            <person name="Toubiana D."/>
            <person name="Blumwald E."/>
        </authorList>
    </citation>
    <scope>NUCLEOTIDE SEQUENCE [LARGE SCALE GENOMIC DNA]</scope>
    <source>
        <strain evidence="1 2">SWub3</strain>
    </source>
</reference>
<proteinExistence type="predicted"/>
<evidence type="ECO:0000313" key="2">
    <source>
        <dbReference type="Proteomes" id="UP000248259"/>
    </source>
</evidence>
<gene>
    <name evidence="1" type="primary">tagF</name>
    <name evidence="1" type="ORF">DNK49_18845</name>
</gene>
<accession>A0A323URT2</accession>
<dbReference type="AlphaFoldDB" id="A0A323URT2"/>
<organism evidence="1 2">
    <name type="scientific">Parazoarcus communis SWub3 = DSM 12120</name>
    <dbReference type="NCBI Taxonomy" id="1121029"/>
    <lineage>
        <taxon>Bacteria</taxon>
        <taxon>Pseudomonadati</taxon>
        <taxon>Pseudomonadota</taxon>
        <taxon>Betaproteobacteria</taxon>
        <taxon>Rhodocyclales</taxon>
        <taxon>Zoogloeaceae</taxon>
        <taxon>Parazoarcus</taxon>
    </lineage>
</organism>
<dbReference type="EMBL" id="QKOE01000018">
    <property type="protein sequence ID" value="PZA15057.1"/>
    <property type="molecule type" value="Genomic_DNA"/>
</dbReference>
<dbReference type="Proteomes" id="UP000248259">
    <property type="component" value="Unassembled WGS sequence"/>
</dbReference>
<name>A0A323URT2_9RHOO</name>
<dbReference type="OrthoDB" id="9801841at2"/>
<dbReference type="Gene3D" id="3.40.1730.10">
    <property type="entry name" value="pa0076 domain"/>
    <property type="match status" value="1"/>
</dbReference>
<sequence>MRMRLPFKRLAQPPLLGWFGKLPAVGDFAGRGLPLSLREGVHAWCADGMVRLAERHGEMWREAYQLSPIWHFAMNAGVWDERPLLGCVAPSMDRVGRCSPLVVLRSIESDHVGACLPPQSDWSYKTDALVRRIISDTVGVEAVQIELEATLGERMPWCSEATTTGEILADLGIGEKGCADWFSWPDLCERFAERRRRSFWWAEPSPMLPPKQVIHNGEPDADLFELLLMGWADR</sequence>